<reference evidence="10" key="2">
    <citation type="submission" date="2023-05" db="EMBL/GenBank/DDBJ databases">
        <authorList>
            <person name="Schelkunov M.I."/>
        </authorList>
    </citation>
    <scope>NUCLEOTIDE SEQUENCE</scope>
    <source>
        <strain evidence="10">Hsosn_3</strain>
        <tissue evidence="10">Leaf</tissue>
    </source>
</reference>
<gene>
    <name evidence="10" type="ORF">POM88_016691</name>
</gene>
<feature type="transmembrane region" description="Helical" evidence="9">
    <location>
        <begin position="154"/>
        <end position="181"/>
    </location>
</feature>
<dbReference type="EMBL" id="JAUIZM010000004">
    <property type="protein sequence ID" value="KAK1388513.1"/>
    <property type="molecule type" value="Genomic_DNA"/>
</dbReference>
<proteinExistence type="inferred from homology"/>
<keyword evidence="8 9" id="KW-0472">Membrane</keyword>
<dbReference type="PANTHER" id="PTHR37247">
    <property type="entry name" value="TRANSMEMBRANE PROTEIN"/>
    <property type="match status" value="1"/>
</dbReference>
<dbReference type="InterPro" id="IPR001901">
    <property type="entry name" value="Translocase_SecE/Sec61-g"/>
</dbReference>
<dbReference type="Pfam" id="PF00584">
    <property type="entry name" value="SecE"/>
    <property type="match status" value="1"/>
</dbReference>
<comment type="similarity">
    <text evidence="2">Belongs to the SecE/SEC61-gamma family.</text>
</comment>
<evidence type="ECO:0000256" key="3">
    <source>
        <dbReference type="ARBA" id="ARBA00022448"/>
    </source>
</evidence>
<organism evidence="10 11">
    <name type="scientific">Heracleum sosnowskyi</name>
    <dbReference type="NCBI Taxonomy" id="360622"/>
    <lineage>
        <taxon>Eukaryota</taxon>
        <taxon>Viridiplantae</taxon>
        <taxon>Streptophyta</taxon>
        <taxon>Embryophyta</taxon>
        <taxon>Tracheophyta</taxon>
        <taxon>Spermatophyta</taxon>
        <taxon>Magnoliopsida</taxon>
        <taxon>eudicotyledons</taxon>
        <taxon>Gunneridae</taxon>
        <taxon>Pentapetalae</taxon>
        <taxon>asterids</taxon>
        <taxon>campanulids</taxon>
        <taxon>Apiales</taxon>
        <taxon>Apiaceae</taxon>
        <taxon>Apioideae</taxon>
        <taxon>apioid superclade</taxon>
        <taxon>Tordylieae</taxon>
        <taxon>Tordyliinae</taxon>
        <taxon>Heracleum</taxon>
    </lineage>
</organism>
<keyword evidence="11" id="KW-1185">Reference proteome</keyword>
<dbReference type="GO" id="GO:0016020">
    <property type="term" value="C:membrane"/>
    <property type="evidence" value="ECO:0007669"/>
    <property type="project" value="UniProtKB-SubCell"/>
</dbReference>
<evidence type="ECO:0000256" key="8">
    <source>
        <dbReference type="ARBA" id="ARBA00023136"/>
    </source>
</evidence>
<dbReference type="InterPro" id="IPR038379">
    <property type="entry name" value="SecE_sf"/>
</dbReference>
<evidence type="ECO:0000256" key="4">
    <source>
        <dbReference type="ARBA" id="ARBA00022692"/>
    </source>
</evidence>
<sequence>MSLQEQCLAIRIKSLRRANSPPNFIIKMAVSSGLLTSFAVHPKLLCKLQGTLSIRPTFGSRHKTISFQQNLERRGKMHHSFRGGGGSGYVQSVGSNHLDFTYDNGVTKESYWSTKLKEFLRGLQFLLAFLAEQPGQLKYIEWPSFQSTLKTATLTLVIVVLLIVALSSVDGGLSYLLGLYLRRNSVT</sequence>
<keyword evidence="3" id="KW-0813">Transport</keyword>
<dbReference type="GO" id="GO:0006605">
    <property type="term" value="P:protein targeting"/>
    <property type="evidence" value="ECO:0007669"/>
    <property type="project" value="InterPro"/>
</dbReference>
<dbReference type="GO" id="GO:0006886">
    <property type="term" value="P:intracellular protein transport"/>
    <property type="evidence" value="ECO:0007669"/>
    <property type="project" value="InterPro"/>
</dbReference>
<comment type="subcellular location">
    <subcellularLocation>
        <location evidence="1">Membrane</location>
    </subcellularLocation>
</comment>
<evidence type="ECO:0000256" key="5">
    <source>
        <dbReference type="ARBA" id="ARBA00022927"/>
    </source>
</evidence>
<evidence type="ECO:0000313" key="10">
    <source>
        <dbReference type="EMBL" id="KAK1388513.1"/>
    </source>
</evidence>
<keyword evidence="5" id="KW-0653">Protein transport</keyword>
<protein>
    <submittedName>
        <fullName evidence="10">Preprotein translocase subunit SecE</fullName>
    </submittedName>
</protein>
<dbReference type="AlphaFoldDB" id="A0AAD8IPF2"/>
<name>A0AAD8IPF2_9APIA</name>
<dbReference type="PANTHER" id="PTHR37247:SF1">
    <property type="entry name" value="TRANSMEMBRANE PROTEIN"/>
    <property type="match status" value="1"/>
</dbReference>
<keyword evidence="4 9" id="KW-0812">Transmembrane</keyword>
<keyword evidence="6 9" id="KW-1133">Transmembrane helix</keyword>
<dbReference type="Gene3D" id="1.20.5.1030">
    <property type="entry name" value="Preprotein translocase secy subunit"/>
    <property type="match status" value="1"/>
</dbReference>
<evidence type="ECO:0000256" key="7">
    <source>
        <dbReference type="ARBA" id="ARBA00023010"/>
    </source>
</evidence>
<accession>A0AAD8IPF2</accession>
<evidence type="ECO:0000256" key="9">
    <source>
        <dbReference type="SAM" id="Phobius"/>
    </source>
</evidence>
<evidence type="ECO:0000256" key="1">
    <source>
        <dbReference type="ARBA" id="ARBA00004370"/>
    </source>
</evidence>
<evidence type="ECO:0000313" key="11">
    <source>
        <dbReference type="Proteomes" id="UP001237642"/>
    </source>
</evidence>
<evidence type="ECO:0000256" key="2">
    <source>
        <dbReference type="ARBA" id="ARBA00008274"/>
    </source>
</evidence>
<comment type="caution">
    <text evidence="10">The sequence shown here is derived from an EMBL/GenBank/DDBJ whole genome shotgun (WGS) entry which is preliminary data.</text>
</comment>
<keyword evidence="7" id="KW-0811">Translocation</keyword>
<dbReference type="Proteomes" id="UP001237642">
    <property type="component" value="Unassembled WGS sequence"/>
</dbReference>
<reference evidence="10" key="1">
    <citation type="submission" date="2023-02" db="EMBL/GenBank/DDBJ databases">
        <title>Genome of toxic invasive species Heracleum sosnowskyi carries increased number of genes despite the absence of recent whole-genome duplications.</title>
        <authorList>
            <person name="Schelkunov M."/>
            <person name="Shtratnikova V."/>
            <person name="Makarenko M."/>
            <person name="Klepikova A."/>
            <person name="Omelchenko D."/>
            <person name="Novikova G."/>
            <person name="Obukhova E."/>
            <person name="Bogdanov V."/>
            <person name="Penin A."/>
            <person name="Logacheva M."/>
        </authorList>
    </citation>
    <scope>NUCLEOTIDE SEQUENCE</scope>
    <source>
        <strain evidence="10">Hsosn_3</strain>
        <tissue evidence="10">Leaf</tissue>
    </source>
</reference>
<evidence type="ECO:0000256" key="6">
    <source>
        <dbReference type="ARBA" id="ARBA00022989"/>
    </source>
</evidence>